<keyword evidence="3" id="KW-1185">Reference proteome</keyword>
<organism evidence="2 3">
    <name type="scientific">Carnegiea gigantea</name>
    <dbReference type="NCBI Taxonomy" id="171969"/>
    <lineage>
        <taxon>Eukaryota</taxon>
        <taxon>Viridiplantae</taxon>
        <taxon>Streptophyta</taxon>
        <taxon>Embryophyta</taxon>
        <taxon>Tracheophyta</taxon>
        <taxon>Spermatophyta</taxon>
        <taxon>Magnoliopsida</taxon>
        <taxon>eudicotyledons</taxon>
        <taxon>Gunneridae</taxon>
        <taxon>Pentapetalae</taxon>
        <taxon>Caryophyllales</taxon>
        <taxon>Cactineae</taxon>
        <taxon>Cactaceae</taxon>
        <taxon>Cactoideae</taxon>
        <taxon>Echinocereeae</taxon>
        <taxon>Carnegiea</taxon>
    </lineage>
</organism>
<evidence type="ECO:0000313" key="3">
    <source>
        <dbReference type="Proteomes" id="UP001153076"/>
    </source>
</evidence>
<protein>
    <recommendedName>
        <fullName evidence="4">RING-type domain-containing protein</fullName>
    </recommendedName>
</protein>
<dbReference type="Proteomes" id="UP001153076">
    <property type="component" value="Unassembled WGS sequence"/>
</dbReference>
<name>A0A9Q1JLW6_9CARY</name>
<evidence type="ECO:0000313" key="2">
    <source>
        <dbReference type="EMBL" id="KAJ8425406.1"/>
    </source>
</evidence>
<feature type="region of interest" description="Disordered" evidence="1">
    <location>
        <begin position="265"/>
        <end position="298"/>
    </location>
</feature>
<dbReference type="Gene3D" id="3.30.40.10">
    <property type="entry name" value="Zinc/RING finger domain, C3HC4 (zinc finger)"/>
    <property type="match status" value="1"/>
</dbReference>
<dbReference type="SUPFAM" id="SSF57850">
    <property type="entry name" value="RING/U-box"/>
    <property type="match status" value="1"/>
</dbReference>
<proteinExistence type="predicted"/>
<dbReference type="AlphaFoldDB" id="A0A9Q1JLW6"/>
<dbReference type="Pfam" id="PF13920">
    <property type="entry name" value="zf-C3HC4_3"/>
    <property type="match status" value="1"/>
</dbReference>
<sequence>MESEGGGVVTPRRLSSQHSTLRETFLASDLAESLNNLSIIDSNNNNNNSSLVNPRPVSNLTLGAVLNSTRKSPPPNVVVRTLLEIIRNDETLLGAGSSTSNHFAGKKSWKSFKDRLKLKKTSNQNHNPNSGQWAALSSVPQSDVLPHSRSIREEAMNAHRNSLLAQGVDTDPSNGRSLREGFNGESPRTRGSFRLSEALAAEREETHQRVSRELVEGNGGENRDNIESTNSGNYDENVEEGEQQPGRSASANQPVRMSLMELLEEAEQQSGVRGPTYRFDDNEENDEEAEEEAEEEEEDIGKEVHSCCVCMVRHKGAAFIPCGHTFCRKCSRELWLYYLTHSPSRGEQGQNYYDLKPVMYIVSSSLGKESEAYIESQ</sequence>
<dbReference type="PANTHER" id="PTHR46629">
    <property type="entry name" value="OS01G0917900 PROTEIN"/>
    <property type="match status" value="1"/>
</dbReference>
<feature type="compositionally biased region" description="Polar residues" evidence="1">
    <location>
        <begin position="121"/>
        <end position="132"/>
    </location>
</feature>
<feature type="compositionally biased region" description="Basic and acidic residues" evidence="1">
    <location>
        <begin position="200"/>
        <end position="226"/>
    </location>
</feature>
<gene>
    <name evidence="2" type="ORF">Cgig2_028786</name>
</gene>
<feature type="compositionally biased region" description="Acidic residues" evidence="1">
    <location>
        <begin position="281"/>
        <end position="298"/>
    </location>
</feature>
<dbReference type="InterPro" id="IPR013083">
    <property type="entry name" value="Znf_RING/FYVE/PHD"/>
</dbReference>
<accession>A0A9Q1JLW6</accession>
<dbReference type="EMBL" id="JAKOGI010001477">
    <property type="protein sequence ID" value="KAJ8425406.1"/>
    <property type="molecule type" value="Genomic_DNA"/>
</dbReference>
<dbReference type="CDD" id="cd16449">
    <property type="entry name" value="RING-HC"/>
    <property type="match status" value="1"/>
</dbReference>
<reference evidence="2" key="1">
    <citation type="submission" date="2022-04" db="EMBL/GenBank/DDBJ databases">
        <title>Carnegiea gigantea Genome sequencing and assembly v2.</title>
        <authorList>
            <person name="Copetti D."/>
            <person name="Sanderson M.J."/>
            <person name="Burquez A."/>
            <person name="Wojciechowski M.F."/>
        </authorList>
    </citation>
    <scope>NUCLEOTIDE SEQUENCE</scope>
    <source>
        <strain evidence="2">SGP5-SGP5p</strain>
        <tissue evidence="2">Aerial part</tissue>
    </source>
</reference>
<feature type="region of interest" description="Disordered" evidence="1">
    <location>
        <begin position="121"/>
        <end position="145"/>
    </location>
</feature>
<evidence type="ECO:0000256" key="1">
    <source>
        <dbReference type="SAM" id="MobiDB-lite"/>
    </source>
</evidence>
<evidence type="ECO:0008006" key="4">
    <source>
        <dbReference type="Google" id="ProtNLM"/>
    </source>
</evidence>
<feature type="region of interest" description="Disordered" evidence="1">
    <location>
        <begin position="163"/>
        <end position="252"/>
    </location>
</feature>
<dbReference type="OrthoDB" id="1711136at2759"/>
<comment type="caution">
    <text evidence="2">The sequence shown here is derived from an EMBL/GenBank/DDBJ whole genome shotgun (WGS) entry which is preliminary data.</text>
</comment>